<feature type="compositionally biased region" description="Acidic residues" evidence="1">
    <location>
        <begin position="81"/>
        <end position="92"/>
    </location>
</feature>
<name>A0A9P6M0G0_9FUNG</name>
<accession>A0A9P6M0G0</accession>
<organism evidence="2 3">
    <name type="scientific">Modicella reniformis</name>
    <dbReference type="NCBI Taxonomy" id="1440133"/>
    <lineage>
        <taxon>Eukaryota</taxon>
        <taxon>Fungi</taxon>
        <taxon>Fungi incertae sedis</taxon>
        <taxon>Mucoromycota</taxon>
        <taxon>Mortierellomycotina</taxon>
        <taxon>Mortierellomycetes</taxon>
        <taxon>Mortierellales</taxon>
        <taxon>Mortierellaceae</taxon>
        <taxon>Modicella</taxon>
    </lineage>
</organism>
<keyword evidence="3" id="KW-1185">Reference proteome</keyword>
<evidence type="ECO:0000313" key="3">
    <source>
        <dbReference type="Proteomes" id="UP000749646"/>
    </source>
</evidence>
<dbReference type="Proteomes" id="UP000749646">
    <property type="component" value="Unassembled WGS sequence"/>
</dbReference>
<dbReference type="AlphaFoldDB" id="A0A9P6M0G0"/>
<comment type="caution">
    <text evidence="2">The sequence shown here is derived from an EMBL/GenBank/DDBJ whole genome shotgun (WGS) entry which is preliminary data.</text>
</comment>
<evidence type="ECO:0000313" key="2">
    <source>
        <dbReference type="EMBL" id="KAF9956988.1"/>
    </source>
</evidence>
<protein>
    <submittedName>
        <fullName evidence="2">Uncharacterized protein</fullName>
    </submittedName>
</protein>
<evidence type="ECO:0000256" key="1">
    <source>
        <dbReference type="SAM" id="MobiDB-lite"/>
    </source>
</evidence>
<feature type="compositionally biased region" description="Low complexity" evidence="1">
    <location>
        <begin position="110"/>
        <end position="124"/>
    </location>
</feature>
<feature type="compositionally biased region" description="Basic and acidic residues" evidence="1">
    <location>
        <begin position="231"/>
        <end position="241"/>
    </location>
</feature>
<feature type="region of interest" description="Disordered" evidence="1">
    <location>
        <begin position="50"/>
        <end position="92"/>
    </location>
</feature>
<sequence>MIELPSTLPPLRQNDSEEEELSYTLAPSHRRTRIRDLDASDEEEGYCRLWLAKDESRDNDDDDDDDSLEWGEGSSFGEIGPLDEEGSLDEDDDSFDEAVLSDMAKNTNAYTTAAPALAPATTTTENRPRRHYLQEEKKKKKSSSTGWLATDFRWFRVPGSNITTTDHALSSLSSSAINIYKEIFDPSSVILKVIKTDNEVSWNNILSEESVRMIKGEDSLMAQQQQPRDGGTGRDQHQYQW</sequence>
<feature type="compositionally biased region" description="Acidic residues" evidence="1">
    <location>
        <begin position="57"/>
        <end position="69"/>
    </location>
</feature>
<proteinExistence type="predicted"/>
<feature type="region of interest" description="Disordered" evidence="1">
    <location>
        <begin position="220"/>
        <end position="241"/>
    </location>
</feature>
<gene>
    <name evidence="2" type="ORF">BGZ65_002307</name>
</gene>
<reference evidence="2" key="1">
    <citation type="journal article" date="2020" name="Fungal Divers.">
        <title>Resolving the Mortierellaceae phylogeny through synthesis of multi-gene phylogenetics and phylogenomics.</title>
        <authorList>
            <person name="Vandepol N."/>
            <person name="Liber J."/>
            <person name="Desiro A."/>
            <person name="Na H."/>
            <person name="Kennedy M."/>
            <person name="Barry K."/>
            <person name="Grigoriev I.V."/>
            <person name="Miller A.N."/>
            <person name="O'Donnell K."/>
            <person name="Stajich J.E."/>
            <person name="Bonito G."/>
        </authorList>
    </citation>
    <scope>NUCLEOTIDE SEQUENCE</scope>
    <source>
        <strain evidence="2">MES-2147</strain>
    </source>
</reference>
<dbReference type="EMBL" id="JAAAHW010006645">
    <property type="protein sequence ID" value="KAF9956988.1"/>
    <property type="molecule type" value="Genomic_DNA"/>
</dbReference>
<feature type="region of interest" description="Disordered" evidence="1">
    <location>
        <begin position="1"/>
        <end position="25"/>
    </location>
</feature>
<feature type="region of interest" description="Disordered" evidence="1">
    <location>
        <begin position="110"/>
        <end position="138"/>
    </location>
</feature>